<gene>
    <name evidence="1" type="ORF">HLV38_04020</name>
</gene>
<protein>
    <submittedName>
        <fullName evidence="1">Uncharacterized protein</fullName>
    </submittedName>
</protein>
<dbReference type="EMBL" id="CP053716">
    <property type="protein sequence ID" value="QKF07377.1"/>
    <property type="molecule type" value="Genomic_DNA"/>
</dbReference>
<dbReference type="AlphaFoldDB" id="A0A6M8J190"/>
<sequence length="61" mass="6398">MTTQNLTVKSLTARARQATDTHPQATALAAGVAVFALTLLAAWFLMLSGLNAPSGFVYNGF</sequence>
<accession>A0A6M8J190</accession>
<reference evidence="2" key="1">
    <citation type="submission" date="2020-05" db="EMBL/GenBank/DDBJ databases">
        <title>Novel species in genus Nocardioides.</title>
        <authorList>
            <person name="Zhang G."/>
        </authorList>
    </citation>
    <scope>NUCLEOTIDE SEQUENCE [LARGE SCALE GENOMIC DNA]</scope>
    <source>
        <strain evidence="2">zg-1050</strain>
    </source>
</reference>
<evidence type="ECO:0000313" key="1">
    <source>
        <dbReference type="EMBL" id="QKF07377.1"/>
    </source>
</evidence>
<keyword evidence="2" id="KW-1185">Reference proteome</keyword>
<evidence type="ECO:0000313" key="2">
    <source>
        <dbReference type="Proteomes" id="UP000503297"/>
    </source>
</evidence>
<proteinExistence type="predicted"/>
<organism evidence="1 2">
    <name type="scientific">Berryella wangjianweii</name>
    <dbReference type="NCBI Taxonomy" id="2734634"/>
    <lineage>
        <taxon>Bacteria</taxon>
        <taxon>Bacillati</taxon>
        <taxon>Actinomycetota</taxon>
        <taxon>Coriobacteriia</taxon>
        <taxon>Eggerthellales</taxon>
        <taxon>Eggerthellaceae</taxon>
        <taxon>Berryella</taxon>
    </lineage>
</organism>
<dbReference type="KEGG" id="bwa:HLV38_04020"/>
<dbReference type="RefSeq" id="WP_172163710.1">
    <property type="nucleotide sequence ID" value="NZ_CP053716.1"/>
</dbReference>
<dbReference type="Proteomes" id="UP000503297">
    <property type="component" value="Chromosome"/>
</dbReference>
<name>A0A6M8J190_9ACTN</name>